<evidence type="ECO:0000256" key="6">
    <source>
        <dbReference type="ARBA" id="ARBA00022777"/>
    </source>
</evidence>
<dbReference type="AlphaFoldDB" id="A0A1I5XYQ8"/>
<keyword evidence="10" id="KW-1133">Transmembrane helix</keyword>
<name>A0A1I5XYQ8_9BACT</name>
<dbReference type="GO" id="GO:0000155">
    <property type="term" value="F:phosphorelay sensor kinase activity"/>
    <property type="evidence" value="ECO:0007669"/>
    <property type="project" value="InterPro"/>
</dbReference>
<feature type="transmembrane region" description="Helical" evidence="10">
    <location>
        <begin position="163"/>
        <end position="186"/>
    </location>
</feature>
<proteinExistence type="predicted"/>
<dbReference type="InterPro" id="IPR050482">
    <property type="entry name" value="Sensor_HK_TwoCompSys"/>
</dbReference>
<protein>
    <recommendedName>
        <fullName evidence="2">histidine kinase</fullName>
        <ecNumber evidence="2">2.7.13.3</ecNumber>
    </recommendedName>
</protein>
<dbReference type="GO" id="GO:0046983">
    <property type="term" value="F:protein dimerization activity"/>
    <property type="evidence" value="ECO:0007669"/>
    <property type="project" value="InterPro"/>
</dbReference>
<keyword evidence="5" id="KW-0547">Nucleotide-binding</keyword>
<evidence type="ECO:0000259" key="11">
    <source>
        <dbReference type="PROSITE" id="PS50109"/>
    </source>
</evidence>
<evidence type="ECO:0000256" key="2">
    <source>
        <dbReference type="ARBA" id="ARBA00012438"/>
    </source>
</evidence>
<dbReference type="CDD" id="cd16917">
    <property type="entry name" value="HATPase_UhpB-NarQ-NarX-like"/>
    <property type="match status" value="1"/>
</dbReference>
<dbReference type="OrthoDB" id="1523646at2"/>
<dbReference type="SUPFAM" id="SSF55874">
    <property type="entry name" value="ATPase domain of HSP90 chaperone/DNA topoisomerase II/histidine kinase"/>
    <property type="match status" value="1"/>
</dbReference>
<dbReference type="Pfam" id="PF07730">
    <property type="entry name" value="HisKA_3"/>
    <property type="match status" value="1"/>
</dbReference>
<feature type="transmembrane region" description="Helical" evidence="10">
    <location>
        <begin position="38"/>
        <end position="60"/>
    </location>
</feature>
<organism evidence="12 13">
    <name type="scientific">Parafilimonas terrae</name>
    <dbReference type="NCBI Taxonomy" id="1465490"/>
    <lineage>
        <taxon>Bacteria</taxon>
        <taxon>Pseudomonadati</taxon>
        <taxon>Bacteroidota</taxon>
        <taxon>Chitinophagia</taxon>
        <taxon>Chitinophagales</taxon>
        <taxon>Chitinophagaceae</taxon>
        <taxon>Parafilimonas</taxon>
    </lineage>
</organism>
<dbReference type="EC" id="2.7.13.3" evidence="2"/>
<dbReference type="InterPro" id="IPR036890">
    <property type="entry name" value="HATPase_C_sf"/>
</dbReference>
<dbReference type="PANTHER" id="PTHR24421">
    <property type="entry name" value="NITRATE/NITRITE SENSOR PROTEIN NARX-RELATED"/>
    <property type="match status" value="1"/>
</dbReference>
<accession>A0A1I5XYQ8</accession>
<dbReference type="GO" id="GO:0016020">
    <property type="term" value="C:membrane"/>
    <property type="evidence" value="ECO:0007669"/>
    <property type="project" value="InterPro"/>
</dbReference>
<keyword evidence="8" id="KW-0902">Two-component regulatory system</keyword>
<dbReference type="InterPro" id="IPR011623">
    <property type="entry name" value="7TMR_DISM_rcpt_extracell_dom1"/>
</dbReference>
<evidence type="ECO:0000256" key="1">
    <source>
        <dbReference type="ARBA" id="ARBA00000085"/>
    </source>
</evidence>
<dbReference type="Pfam" id="PF02518">
    <property type="entry name" value="HATPase_c"/>
    <property type="match status" value="1"/>
</dbReference>
<evidence type="ECO:0000256" key="4">
    <source>
        <dbReference type="ARBA" id="ARBA00022679"/>
    </source>
</evidence>
<evidence type="ECO:0000256" key="9">
    <source>
        <dbReference type="SAM" id="Coils"/>
    </source>
</evidence>
<evidence type="ECO:0000256" key="10">
    <source>
        <dbReference type="SAM" id="Phobius"/>
    </source>
</evidence>
<keyword evidence="10" id="KW-0472">Membrane</keyword>
<dbReference type="InterPro" id="IPR011712">
    <property type="entry name" value="Sig_transdc_His_kin_sub3_dim/P"/>
</dbReference>
<dbReference type="InterPro" id="IPR003594">
    <property type="entry name" value="HATPase_dom"/>
</dbReference>
<feature type="domain" description="Histidine kinase" evidence="11">
    <location>
        <begin position="262"/>
        <end position="454"/>
    </location>
</feature>
<dbReference type="PROSITE" id="PS50109">
    <property type="entry name" value="HIS_KIN"/>
    <property type="match status" value="1"/>
</dbReference>
<keyword evidence="3" id="KW-0597">Phosphoprotein</keyword>
<comment type="catalytic activity">
    <reaction evidence="1">
        <text>ATP + protein L-histidine = ADP + protein N-phospho-L-histidine.</text>
        <dbReference type="EC" id="2.7.13.3"/>
    </reaction>
</comment>
<feature type="transmembrane region" description="Helical" evidence="10">
    <location>
        <begin position="66"/>
        <end position="90"/>
    </location>
</feature>
<evidence type="ECO:0000256" key="7">
    <source>
        <dbReference type="ARBA" id="ARBA00022840"/>
    </source>
</evidence>
<feature type="transmembrane region" description="Helical" evidence="10">
    <location>
        <begin position="135"/>
        <end position="156"/>
    </location>
</feature>
<dbReference type="PANTHER" id="PTHR24421:SF10">
    <property type="entry name" value="NITRATE_NITRITE SENSOR PROTEIN NARQ"/>
    <property type="match status" value="1"/>
</dbReference>
<dbReference type="Gene3D" id="3.30.565.10">
    <property type="entry name" value="Histidine kinase-like ATPase, C-terminal domain"/>
    <property type="match status" value="1"/>
</dbReference>
<dbReference type="EMBL" id="FOXQ01000010">
    <property type="protein sequence ID" value="SFQ37044.1"/>
    <property type="molecule type" value="Genomic_DNA"/>
</dbReference>
<dbReference type="Gene3D" id="1.20.5.1930">
    <property type="match status" value="1"/>
</dbReference>
<dbReference type="InterPro" id="IPR005467">
    <property type="entry name" value="His_kinase_dom"/>
</dbReference>
<keyword evidence="9" id="KW-0175">Coiled coil</keyword>
<feature type="coiled-coil region" evidence="9">
    <location>
        <begin position="218"/>
        <end position="266"/>
    </location>
</feature>
<evidence type="ECO:0000256" key="3">
    <source>
        <dbReference type="ARBA" id="ARBA00022553"/>
    </source>
</evidence>
<dbReference type="SMART" id="SM00387">
    <property type="entry name" value="HATPase_c"/>
    <property type="match status" value="1"/>
</dbReference>
<sequence>MLSYYITIFGAGALCLAAVYQTILYFNKRDSLLLRYGVYLWSVFLFLCYRLVFGIGVQYHTHHFDFLNITIASDHTLLMITYIAYAIFWKQSLQLQKKDGRFIWYYYKSIAPVILIYIIWENITSNINVGFVEMIFYIIIRIYLAVFTFTTTIYTLKLRNNIYYVYLACGTISIILSGLFSTYVQLCLNGSLFTLNAFSWMIFGYFFETIFFSAAIGYKLKQETIEKIKALRKVLEQQKIIQAKDLEKAEAAYKAREDERSRIATELHDDLGSGLSTIRILAETTRANIDHVHGMYLEKISRQSKELLQNMGEIIWTLNTNNDTLENLIAYFRQHTAKTLNNANILYNFHIAETIPPVKISGANRRHILLLIKEALHNILKHAEATRVEIYISVSQEFRITIKDNGKGIPEKYIADSNGNGLRNMHKHANAVRGSIHITNHNGTVINFEAPVTSLSHESVI</sequence>
<feature type="transmembrane region" description="Helical" evidence="10">
    <location>
        <begin position="102"/>
        <end position="120"/>
    </location>
</feature>
<evidence type="ECO:0000313" key="12">
    <source>
        <dbReference type="EMBL" id="SFQ37044.1"/>
    </source>
</evidence>
<dbReference type="GO" id="GO:0005524">
    <property type="term" value="F:ATP binding"/>
    <property type="evidence" value="ECO:0007669"/>
    <property type="project" value="UniProtKB-KW"/>
</dbReference>
<feature type="transmembrane region" description="Helical" evidence="10">
    <location>
        <begin position="198"/>
        <end position="218"/>
    </location>
</feature>
<keyword evidence="6 12" id="KW-0418">Kinase</keyword>
<evidence type="ECO:0000256" key="8">
    <source>
        <dbReference type="ARBA" id="ARBA00023012"/>
    </source>
</evidence>
<keyword evidence="10" id="KW-0812">Transmembrane</keyword>
<keyword evidence="4" id="KW-0808">Transferase</keyword>
<feature type="transmembrane region" description="Helical" evidence="10">
    <location>
        <begin position="6"/>
        <end position="26"/>
    </location>
</feature>
<dbReference type="STRING" id="1465490.SAMN05444277_11031"/>
<dbReference type="Pfam" id="PF07695">
    <property type="entry name" value="7TMR-DISM_7TM"/>
    <property type="match status" value="1"/>
</dbReference>
<evidence type="ECO:0000256" key="5">
    <source>
        <dbReference type="ARBA" id="ARBA00022741"/>
    </source>
</evidence>
<keyword evidence="7" id="KW-0067">ATP-binding</keyword>
<dbReference type="RefSeq" id="WP_090660394.1">
    <property type="nucleotide sequence ID" value="NZ_FOXQ01000010.1"/>
</dbReference>
<evidence type="ECO:0000313" key="13">
    <source>
        <dbReference type="Proteomes" id="UP000199031"/>
    </source>
</evidence>
<reference evidence="12 13" key="1">
    <citation type="submission" date="2016-10" db="EMBL/GenBank/DDBJ databases">
        <authorList>
            <person name="de Groot N.N."/>
        </authorList>
    </citation>
    <scope>NUCLEOTIDE SEQUENCE [LARGE SCALE GENOMIC DNA]</scope>
    <source>
        <strain evidence="12 13">DSM 28286</strain>
    </source>
</reference>
<keyword evidence="13" id="KW-1185">Reference proteome</keyword>
<gene>
    <name evidence="12" type="ORF">SAMN05444277_11031</name>
</gene>
<dbReference type="Proteomes" id="UP000199031">
    <property type="component" value="Unassembled WGS sequence"/>
</dbReference>